<evidence type="ECO:0000256" key="14">
    <source>
        <dbReference type="ARBA" id="ARBA00023137"/>
    </source>
</evidence>
<dbReference type="AlphaFoldDB" id="A0A1U7DDK5"/>
<reference evidence="21 22" key="1">
    <citation type="submission" date="2016-03" db="EMBL/GenBank/DDBJ databases">
        <title>Deep-sea bacteria in the southern Pacific.</title>
        <authorList>
            <person name="Tang K."/>
        </authorList>
    </citation>
    <scope>NUCLEOTIDE SEQUENCE [LARGE SCALE GENOMIC DNA]</scope>
    <source>
        <strain evidence="21 22">JLT2016</strain>
        <plasmid evidence="22">Plasmid ptpro6</plasmid>
    </source>
</reference>
<dbReference type="GO" id="GO:0005524">
    <property type="term" value="F:ATP binding"/>
    <property type="evidence" value="ECO:0007669"/>
    <property type="project" value="UniProtKB-KW"/>
</dbReference>
<feature type="transmembrane region" description="Helical" evidence="17">
    <location>
        <begin position="423"/>
        <end position="442"/>
    </location>
</feature>
<dbReference type="InterPro" id="IPR025669">
    <property type="entry name" value="AAA_dom"/>
</dbReference>
<dbReference type="Pfam" id="PF02706">
    <property type="entry name" value="Wzz"/>
    <property type="match status" value="1"/>
</dbReference>
<evidence type="ECO:0000256" key="6">
    <source>
        <dbReference type="ARBA" id="ARBA00022519"/>
    </source>
</evidence>
<dbReference type="InterPro" id="IPR003856">
    <property type="entry name" value="LPS_length_determ_N"/>
</dbReference>
<dbReference type="Pfam" id="PF13614">
    <property type="entry name" value="AAA_31"/>
    <property type="match status" value="1"/>
</dbReference>
<dbReference type="InterPro" id="IPR005702">
    <property type="entry name" value="Wzc-like_C"/>
</dbReference>
<evidence type="ECO:0000256" key="13">
    <source>
        <dbReference type="ARBA" id="ARBA00023136"/>
    </source>
</evidence>
<protein>
    <recommendedName>
        <fullName evidence="4">non-specific protein-tyrosine kinase</fullName>
        <ecNumber evidence="4">2.7.10.2</ecNumber>
    </recommendedName>
</protein>
<evidence type="ECO:0000256" key="15">
    <source>
        <dbReference type="ARBA" id="ARBA00051245"/>
    </source>
</evidence>
<keyword evidence="9" id="KW-0547">Nucleotide-binding</keyword>
<feature type="domain" description="Tyrosine-protein kinase G-rich" evidence="20">
    <location>
        <begin position="369"/>
        <end position="445"/>
    </location>
</feature>
<geneLocation type="plasmid" evidence="22">
    <name>ptpro6</name>
</geneLocation>
<dbReference type="SUPFAM" id="SSF52540">
    <property type="entry name" value="P-loop containing nucleoside triphosphate hydrolases"/>
    <property type="match status" value="1"/>
</dbReference>
<evidence type="ECO:0000259" key="18">
    <source>
        <dbReference type="Pfam" id="PF02706"/>
    </source>
</evidence>
<dbReference type="KEGG" id="tpro:Ga0080559_TMP5141"/>
<dbReference type="Pfam" id="PF13807">
    <property type="entry name" value="GNVR"/>
    <property type="match status" value="1"/>
</dbReference>
<evidence type="ECO:0000256" key="1">
    <source>
        <dbReference type="ARBA" id="ARBA00004429"/>
    </source>
</evidence>
<evidence type="ECO:0000256" key="12">
    <source>
        <dbReference type="ARBA" id="ARBA00022989"/>
    </source>
</evidence>
<keyword evidence="10" id="KW-0418">Kinase</keyword>
<dbReference type="Proteomes" id="UP000186559">
    <property type="component" value="Plasmid pTPRO6"/>
</dbReference>
<evidence type="ECO:0000256" key="10">
    <source>
        <dbReference type="ARBA" id="ARBA00022777"/>
    </source>
</evidence>
<dbReference type="NCBIfam" id="TIGR01007">
    <property type="entry name" value="eps_fam"/>
    <property type="match status" value="1"/>
</dbReference>
<comment type="similarity">
    <text evidence="2">Belongs to the CpsD/CapB family.</text>
</comment>
<keyword evidence="14" id="KW-0829">Tyrosine-protein kinase</keyword>
<evidence type="ECO:0000256" key="3">
    <source>
        <dbReference type="ARBA" id="ARBA00008883"/>
    </source>
</evidence>
<feature type="transmembrane region" description="Helical" evidence="17">
    <location>
        <begin position="33"/>
        <end position="54"/>
    </location>
</feature>
<keyword evidence="7" id="KW-0808">Transferase</keyword>
<dbReference type="PANTHER" id="PTHR32309">
    <property type="entry name" value="TYROSINE-PROTEIN KINASE"/>
    <property type="match status" value="1"/>
</dbReference>
<dbReference type="PANTHER" id="PTHR32309:SF13">
    <property type="entry name" value="FERRIC ENTEROBACTIN TRANSPORT PROTEIN FEPE"/>
    <property type="match status" value="1"/>
</dbReference>
<evidence type="ECO:0000259" key="20">
    <source>
        <dbReference type="Pfam" id="PF13807"/>
    </source>
</evidence>
<keyword evidence="5" id="KW-1003">Cell membrane</keyword>
<dbReference type="RefSeq" id="WP_076625886.1">
    <property type="nucleotide sequence ID" value="NZ_BMEW01000020.1"/>
</dbReference>
<name>A0A1U7DDK5_9RHOB</name>
<dbReference type="GO" id="GO:0004715">
    <property type="term" value="F:non-membrane spanning protein tyrosine kinase activity"/>
    <property type="evidence" value="ECO:0007669"/>
    <property type="project" value="UniProtKB-EC"/>
</dbReference>
<feature type="coiled-coil region" evidence="16">
    <location>
        <begin position="222"/>
        <end position="292"/>
    </location>
</feature>
<feature type="coiled-coil region" evidence="16">
    <location>
        <begin position="331"/>
        <end position="372"/>
    </location>
</feature>
<comment type="subcellular location">
    <subcellularLocation>
        <location evidence="1">Cell inner membrane</location>
        <topology evidence="1">Multi-pass membrane protein</topology>
    </subcellularLocation>
</comment>
<dbReference type="EMBL" id="CP014802">
    <property type="protein sequence ID" value="APX26241.1"/>
    <property type="molecule type" value="Genomic_DNA"/>
</dbReference>
<comment type="catalytic activity">
    <reaction evidence="15">
        <text>L-tyrosyl-[protein] + ATP = O-phospho-L-tyrosyl-[protein] + ADP + H(+)</text>
        <dbReference type="Rhea" id="RHEA:10596"/>
        <dbReference type="Rhea" id="RHEA-COMP:10136"/>
        <dbReference type="Rhea" id="RHEA-COMP:20101"/>
        <dbReference type="ChEBI" id="CHEBI:15378"/>
        <dbReference type="ChEBI" id="CHEBI:30616"/>
        <dbReference type="ChEBI" id="CHEBI:46858"/>
        <dbReference type="ChEBI" id="CHEBI:61978"/>
        <dbReference type="ChEBI" id="CHEBI:456216"/>
        <dbReference type="EC" id="2.7.10.2"/>
    </reaction>
</comment>
<evidence type="ECO:0000256" key="9">
    <source>
        <dbReference type="ARBA" id="ARBA00022741"/>
    </source>
</evidence>
<gene>
    <name evidence="21" type="ORF">Ga0080559_TMP5141</name>
</gene>
<organism evidence="21 22">
    <name type="scientific">Salipiger profundus</name>
    <dbReference type="NCBI Taxonomy" id="1229727"/>
    <lineage>
        <taxon>Bacteria</taxon>
        <taxon>Pseudomonadati</taxon>
        <taxon>Pseudomonadota</taxon>
        <taxon>Alphaproteobacteria</taxon>
        <taxon>Rhodobacterales</taxon>
        <taxon>Roseobacteraceae</taxon>
        <taxon>Salipiger</taxon>
    </lineage>
</organism>
<dbReference type="InterPro" id="IPR027417">
    <property type="entry name" value="P-loop_NTPase"/>
</dbReference>
<evidence type="ECO:0000256" key="11">
    <source>
        <dbReference type="ARBA" id="ARBA00022840"/>
    </source>
</evidence>
<keyword evidence="16" id="KW-0175">Coiled coil</keyword>
<keyword evidence="13 17" id="KW-0472">Membrane</keyword>
<evidence type="ECO:0000256" key="7">
    <source>
        <dbReference type="ARBA" id="ARBA00022679"/>
    </source>
</evidence>
<sequence length="710" mass="78251">MRSIRQSHTSASSSEDDAIDLGALVGALWRGKIFIAAVVFTALLLGGVYAYVLATPMYRSTAVVMLNNREEQQVVDLGSVMGGLGADSTIVNTEVEVLKSRILLGKVVDKLNLTDDPEFNSALAPPSLFSKLKSGAKYFVKQLVFRQPVPEASEASARIARERVIDALLASMSVRNITQSLVFQITVETQSAEKSALISDTLVDTYILNQLEVKFEATEQATSWLTERVTDLQASLEQAEEEVKNFRARTSLVSPEALEGLEVQVKDTRERIDNIQVEKSRAERRLSEFNAANSPEDRVEATGDLQLKRMLPRVSNPSIAAEFENRFNQLVARAETDIARQASQLDALRDSLQTLELQIEQQSQDLITLQQLTREAEASRLLYEYFLARLKETSAQQGIQQADSRLLSPAVVPRAASAPRKSLILAVSTVLGFLLGASLVLLKEARHRAFRNAELLEAATGYPVIGQVPLVPSKKRLDTISYLREKPSSASAEAIRNLRTSVMLSNVDAPPKVIMTSSSLSGEGKTTISLSLALNFSTMGKKVLLIEGDIRRRVFSQYLEKKQKSGIVSVLTGDKDFDDVVVHSELLNADVLLGDRGQANAADIFSSERFSNLLTELRTRYDLIIIDTPPVLLVPDARVIAQNADSIIFVVRWDDTQREYVLNALKEFESVGKAATGLVLNQISSKGMRRYGYSGAYGSYSNSGSQYYEN</sequence>
<accession>A0A1U7DDK5</accession>
<evidence type="ECO:0000256" key="16">
    <source>
        <dbReference type="SAM" id="Coils"/>
    </source>
</evidence>
<dbReference type="GO" id="GO:0005886">
    <property type="term" value="C:plasma membrane"/>
    <property type="evidence" value="ECO:0007669"/>
    <property type="project" value="UniProtKB-SubCell"/>
</dbReference>
<proteinExistence type="inferred from homology"/>
<evidence type="ECO:0000313" key="22">
    <source>
        <dbReference type="Proteomes" id="UP000186559"/>
    </source>
</evidence>
<feature type="domain" description="Polysaccharide chain length determinant N-terminal" evidence="18">
    <location>
        <begin position="18"/>
        <end position="111"/>
    </location>
</feature>
<keyword evidence="8 17" id="KW-0812">Transmembrane</keyword>
<keyword evidence="11" id="KW-0067">ATP-binding</keyword>
<evidence type="ECO:0000256" key="2">
    <source>
        <dbReference type="ARBA" id="ARBA00007316"/>
    </source>
</evidence>
<dbReference type="EC" id="2.7.10.2" evidence="4"/>
<dbReference type="InterPro" id="IPR050445">
    <property type="entry name" value="Bact_polysacc_biosynth/exp"/>
</dbReference>
<feature type="domain" description="AAA" evidence="19">
    <location>
        <begin position="512"/>
        <end position="655"/>
    </location>
</feature>
<dbReference type="InterPro" id="IPR032807">
    <property type="entry name" value="GNVR"/>
</dbReference>
<evidence type="ECO:0000256" key="17">
    <source>
        <dbReference type="SAM" id="Phobius"/>
    </source>
</evidence>
<keyword evidence="21" id="KW-0614">Plasmid</keyword>
<keyword evidence="22" id="KW-1185">Reference proteome</keyword>
<dbReference type="Gene3D" id="3.40.50.300">
    <property type="entry name" value="P-loop containing nucleotide triphosphate hydrolases"/>
    <property type="match status" value="1"/>
</dbReference>
<keyword evidence="6" id="KW-0997">Cell inner membrane</keyword>
<comment type="similarity">
    <text evidence="3">Belongs to the etk/wzc family.</text>
</comment>
<evidence type="ECO:0000313" key="21">
    <source>
        <dbReference type="EMBL" id="APX26241.1"/>
    </source>
</evidence>
<evidence type="ECO:0000256" key="5">
    <source>
        <dbReference type="ARBA" id="ARBA00022475"/>
    </source>
</evidence>
<evidence type="ECO:0000256" key="8">
    <source>
        <dbReference type="ARBA" id="ARBA00022692"/>
    </source>
</evidence>
<evidence type="ECO:0000259" key="19">
    <source>
        <dbReference type="Pfam" id="PF13614"/>
    </source>
</evidence>
<dbReference type="CDD" id="cd05387">
    <property type="entry name" value="BY-kinase"/>
    <property type="match status" value="1"/>
</dbReference>
<keyword evidence="12 17" id="KW-1133">Transmembrane helix</keyword>
<evidence type="ECO:0000256" key="4">
    <source>
        <dbReference type="ARBA" id="ARBA00011903"/>
    </source>
</evidence>